<dbReference type="Pfam" id="PF19086">
    <property type="entry name" value="Terpene_syn_C_2"/>
    <property type="match status" value="1"/>
</dbReference>
<reference evidence="2 3" key="1">
    <citation type="submission" date="2015-07" db="EMBL/GenBank/DDBJ databases">
        <title>Genome analysis of myxobacterium Chondromyces crocatus Cm c5 reveals a high potential for natural compound synthesis and the genetic basis for the loss of fruiting body formation.</title>
        <authorList>
            <person name="Zaburannyi N."/>
            <person name="Bunk B."/>
            <person name="Maier J."/>
            <person name="Overmann J."/>
            <person name="Mueller R."/>
        </authorList>
    </citation>
    <scope>NUCLEOTIDE SEQUENCE [LARGE SCALE GENOMIC DNA]</scope>
    <source>
        <strain evidence="2 3">Cm c5</strain>
    </source>
</reference>
<accession>A0A0K1ECM7</accession>
<dbReference type="GO" id="GO:0010333">
    <property type="term" value="F:terpene synthase activity"/>
    <property type="evidence" value="ECO:0007669"/>
    <property type="project" value="InterPro"/>
</dbReference>
<dbReference type="RefSeq" id="WP_050430829.1">
    <property type="nucleotide sequence ID" value="NZ_CP012159.1"/>
</dbReference>
<sequence>METNGRPLLSYPFPPALHPLAEPINRATIDWTHRVGIMPTEPAAQRRHEEYGWFGGRIYPTASEEQLDLASCFLAWLFLADDQLDETLLGRETTQVAHLHTRFDSILGGAHARPDDVPLVHALEDILVRLAKLASAPLLERFCRDVSAYFEANRWECENRRRHNVPCVAEYVAMRPFTGAVIPCFDLIYLTNQVDLPERLHAHPLVQATQLAANRVICYSNDILSLGKEIRHGDVNNLVILIQHEQRCSLNDALHRAAALHDAELATYLSLERSLTAFEEPVASHLARLTAGLRSWMRANGDWSERAARYKDD</sequence>
<dbReference type="Gene3D" id="1.10.600.10">
    <property type="entry name" value="Farnesyl Diphosphate Synthase"/>
    <property type="match status" value="1"/>
</dbReference>
<protein>
    <recommendedName>
        <fullName evidence="1">Terpene synthase</fullName>
        <ecNumber evidence="1">4.2.3.-</ecNumber>
    </recommendedName>
</protein>
<dbReference type="OrthoDB" id="2989600at2"/>
<dbReference type="SFLD" id="SFLDG01020">
    <property type="entry name" value="Terpene_Cyclase_Like_2"/>
    <property type="match status" value="1"/>
</dbReference>
<dbReference type="SUPFAM" id="SSF48576">
    <property type="entry name" value="Terpenoid synthases"/>
    <property type="match status" value="1"/>
</dbReference>
<dbReference type="SFLD" id="SFLDS00005">
    <property type="entry name" value="Isoprenoid_Synthase_Type_I"/>
    <property type="match status" value="1"/>
</dbReference>
<dbReference type="EMBL" id="CP012159">
    <property type="protein sequence ID" value="AKT38621.1"/>
    <property type="molecule type" value="Genomic_DNA"/>
</dbReference>
<keyword evidence="1" id="KW-0479">Metal-binding</keyword>
<evidence type="ECO:0000313" key="2">
    <source>
        <dbReference type="EMBL" id="AKT38621.1"/>
    </source>
</evidence>
<dbReference type="AlphaFoldDB" id="A0A0K1ECM7"/>
<comment type="similarity">
    <text evidence="1">Belongs to the terpene synthase family.</text>
</comment>
<evidence type="ECO:0000256" key="1">
    <source>
        <dbReference type="RuleBase" id="RU366034"/>
    </source>
</evidence>
<dbReference type="PANTHER" id="PTHR35201">
    <property type="entry name" value="TERPENE SYNTHASE"/>
    <property type="match status" value="1"/>
</dbReference>
<keyword evidence="1" id="KW-0460">Magnesium</keyword>
<comment type="cofactor">
    <cofactor evidence="1">
        <name>Mg(2+)</name>
        <dbReference type="ChEBI" id="CHEBI:18420"/>
    </cofactor>
</comment>
<organism evidence="2 3">
    <name type="scientific">Chondromyces crocatus</name>
    <dbReference type="NCBI Taxonomy" id="52"/>
    <lineage>
        <taxon>Bacteria</taxon>
        <taxon>Pseudomonadati</taxon>
        <taxon>Myxococcota</taxon>
        <taxon>Polyangia</taxon>
        <taxon>Polyangiales</taxon>
        <taxon>Polyangiaceae</taxon>
        <taxon>Chondromyces</taxon>
    </lineage>
</organism>
<dbReference type="EC" id="4.2.3.-" evidence="1"/>
<dbReference type="PANTHER" id="PTHR35201:SF4">
    <property type="entry name" value="BETA-PINACENE SYNTHASE-RELATED"/>
    <property type="match status" value="1"/>
</dbReference>
<dbReference type="KEGG" id="ccro:CMC5_027680"/>
<gene>
    <name evidence="2" type="ORF">CMC5_027680</name>
</gene>
<proteinExistence type="inferred from homology"/>
<dbReference type="Proteomes" id="UP000067626">
    <property type="component" value="Chromosome"/>
</dbReference>
<evidence type="ECO:0000313" key="3">
    <source>
        <dbReference type="Proteomes" id="UP000067626"/>
    </source>
</evidence>
<dbReference type="InterPro" id="IPR034686">
    <property type="entry name" value="Terpene_cyclase-like_2"/>
</dbReference>
<dbReference type="GO" id="GO:0046872">
    <property type="term" value="F:metal ion binding"/>
    <property type="evidence" value="ECO:0007669"/>
    <property type="project" value="UniProtKB-KW"/>
</dbReference>
<dbReference type="InterPro" id="IPR008949">
    <property type="entry name" value="Isoprenoid_synthase_dom_sf"/>
</dbReference>
<dbReference type="STRING" id="52.CMC5_027680"/>
<keyword evidence="1" id="KW-0456">Lyase</keyword>
<keyword evidence="3" id="KW-1185">Reference proteome</keyword>
<name>A0A0K1ECM7_CHOCO</name>